<evidence type="ECO:0000313" key="2">
    <source>
        <dbReference type="EMBL" id="KAA5611151.1"/>
    </source>
</evidence>
<comment type="caution">
    <text evidence="2">The sequence shown here is derived from an EMBL/GenBank/DDBJ whole genome shotgun (WGS) entry which is preliminary data.</text>
</comment>
<keyword evidence="2" id="KW-0540">Nuclease</keyword>
<evidence type="ECO:0000259" key="1">
    <source>
        <dbReference type="Pfam" id="PF00149"/>
    </source>
</evidence>
<dbReference type="OrthoDB" id="9795838at2"/>
<name>A0A5M6ISI2_9PROT</name>
<dbReference type="Pfam" id="PF00149">
    <property type="entry name" value="Metallophos"/>
    <property type="match status" value="1"/>
</dbReference>
<organism evidence="2 3">
    <name type="scientific">Rhodovastum atsumiense</name>
    <dbReference type="NCBI Taxonomy" id="504468"/>
    <lineage>
        <taxon>Bacteria</taxon>
        <taxon>Pseudomonadati</taxon>
        <taxon>Pseudomonadota</taxon>
        <taxon>Alphaproteobacteria</taxon>
        <taxon>Acetobacterales</taxon>
        <taxon>Acetobacteraceae</taxon>
        <taxon>Rhodovastum</taxon>
    </lineage>
</organism>
<dbReference type="EC" id="3.1.-.-" evidence="2"/>
<dbReference type="PIRSF" id="PIRSF000887">
    <property type="entry name" value="Pesterase_MJ0037"/>
    <property type="match status" value="1"/>
</dbReference>
<reference evidence="2 3" key="1">
    <citation type="submission" date="2019-09" db="EMBL/GenBank/DDBJ databases">
        <title>Genome sequence of Rhodovastum atsumiense, a diverse member of the Acetobacteraceae family of non-sulfur purple photosynthetic bacteria.</title>
        <authorList>
            <person name="Meyer T."/>
            <person name="Kyndt J."/>
        </authorList>
    </citation>
    <scope>NUCLEOTIDE SEQUENCE [LARGE SCALE GENOMIC DNA]</scope>
    <source>
        <strain evidence="2 3">DSM 21279</strain>
    </source>
</reference>
<dbReference type="InterPro" id="IPR024173">
    <property type="entry name" value="Pesterase_MJ0037-like"/>
</dbReference>
<keyword evidence="3" id="KW-1185">Reference proteome</keyword>
<keyword evidence="2" id="KW-0255">Endonuclease</keyword>
<evidence type="ECO:0000313" key="3">
    <source>
        <dbReference type="Proteomes" id="UP000325255"/>
    </source>
</evidence>
<sequence length="218" mass="23504">MLDPAGALFWPAGRLLVVADLHFEKGSAAAVRGALLPPWDTRATLDKLTTLLRRYAPQRVVALGDSFHDAGAAARLQPQDHARLTAMAQATPFTWVLGNHDPAPPAGLPGEAMVEFRAGPLVFRHEAVNGPASGEISGHYHPKALVPVRGTAVSRPCFVSDGRRLILPALGAYTGGLDVRDPAIARLFPRGGRIFLLGRDRLFSFPYGAFRADRDRMT</sequence>
<dbReference type="AlphaFoldDB" id="A0A5M6ISI2"/>
<keyword evidence="2" id="KW-0378">Hydrolase</keyword>
<accession>A0A5M6ISI2</accession>
<feature type="domain" description="Calcineurin-like phosphoesterase" evidence="1">
    <location>
        <begin position="14"/>
        <end position="123"/>
    </location>
</feature>
<dbReference type="InterPro" id="IPR004843">
    <property type="entry name" value="Calcineurin-like_PHP"/>
</dbReference>
<dbReference type="Proteomes" id="UP000325255">
    <property type="component" value="Unassembled WGS sequence"/>
</dbReference>
<keyword evidence="2" id="KW-0436">Ligase</keyword>
<dbReference type="Gene3D" id="3.60.21.10">
    <property type="match status" value="1"/>
</dbReference>
<dbReference type="InterPro" id="IPR026336">
    <property type="entry name" value="PdeM-like"/>
</dbReference>
<dbReference type="SUPFAM" id="SSF56300">
    <property type="entry name" value="Metallo-dependent phosphatases"/>
    <property type="match status" value="1"/>
</dbReference>
<dbReference type="InterPro" id="IPR029052">
    <property type="entry name" value="Metallo-depent_PP-like"/>
</dbReference>
<dbReference type="PANTHER" id="PTHR39323">
    <property type="entry name" value="BLR1149 PROTEIN"/>
    <property type="match status" value="1"/>
</dbReference>
<dbReference type="GO" id="GO:0016874">
    <property type="term" value="F:ligase activity"/>
    <property type="evidence" value="ECO:0007669"/>
    <property type="project" value="UniProtKB-KW"/>
</dbReference>
<gene>
    <name evidence="2" type="primary">pdeM</name>
    <name evidence="2" type="ORF">F1189_16205</name>
</gene>
<dbReference type="GO" id="GO:0016787">
    <property type="term" value="F:hydrolase activity"/>
    <property type="evidence" value="ECO:0007669"/>
    <property type="project" value="UniProtKB-KW"/>
</dbReference>
<dbReference type="NCBIfam" id="TIGR04123">
    <property type="entry name" value="P_estr_lig_assc"/>
    <property type="match status" value="1"/>
</dbReference>
<dbReference type="PANTHER" id="PTHR39323:SF1">
    <property type="entry name" value="BLR1149 PROTEIN"/>
    <property type="match status" value="1"/>
</dbReference>
<protein>
    <submittedName>
        <fullName evidence="2">Ligase-associated DNA damage response endonuclease PdeM</fullName>
        <ecNumber evidence="2">3.1.-.-</ecNumber>
    </submittedName>
</protein>
<proteinExistence type="predicted"/>
<dbReference type="EMBL" id="VWPK01000024">
    <property type="protein sequence ID" value="KAA5611151.1"/>
    <property type="molecule type" value="Genomic_DNA"/>
</dbReference>
<dbReference type="GO" id="GO:0004519">
    <property type="term" value="F:endonuclease activity"/>
    <property type="evidence" value="ECO:0007669"/>
    <property type="project" value="UniProtKB-KW"/>
</dbReference>